<gene>
    <name evidence="4" type="ORF">TELCIR_23545</name>
</gene>
<keyword evidence="1" id="KW-0547">Nucleotide-binding</keyword>
<feature type="non-terminal residue" evidence="4">
    <location>
        <position position="1"/>
    </location>
</feature>
<dbReference type="InterPro" id="IPR017871">
    <property type="entry name" value="ABC_transporter-like_CS"/>
</dbReference>
<accession>A0A2G9TC04</accession>
<dbReference type="OrthoDB" id="6500128at2759"/>
<keyword evidence="5" id="KW-1185">Reference proteome</keyword>
<name>A0A2G9TC04_TELCI</name>
<dbReference type="InterPro" id="IPR003439">
    <property type="entry name" value="ABC_transporter-like_ATP-bd"/>
</dbReference>
<evidence type="ECO:0000313" key="4">
    <source>
        <dbReference type="EMBL" id="PIO55072.1"/>
    </source>
</evidence>
<evidence type="ECO:0000313" key="5">
    <source>
        <dbReference type="Proteomes" id="UP000230423"/>
    </source>
</evidence>
<dbReference type="PROSITE" id="PS00211">
    <property type="entry name" value="ABC_TRANSPORTER_1"/>
    <property type="match status" value="1"/>
</dbReference>
<evidence type="ECO:0000256" key="2">
    <source>
        <dbReference type="ARBA" id="ARBA00022840"/>
    </source>
</evidence>
<reference evidence="4 5" key="1">
    <citation type="submission" date="2015-09" db="EMBL/GenBank/DDBJ databases">
        <title>Draft genome of the parasitic nematode Teladorsagia circumcincta isolate WARC Sus (inbred).</title>
        <authorList>
            <person name="Mitreva M."/>
        </authorList>
    </citation>
    <scope>NUCLEOTIDE SEQUENCE [LARGE SCALE GENOMIC DNA]</scope>
    <source>
        <strain evidence="4 5">S</strain>
    </source>
</reference>
<evidence type="ECO:0000259" key="3">
    <source>
        <dbReference type="PROSITE" id="PS50893"/>
    </source>
</evidence>
<dbReference type="PANTHER" id="PTHR24223:SF330">
    <property type="entry name" value="ATP-BINDING CASSETTE SUB-FAMILY C MEMBER 10"/>
    <property type="match status" value="1"/>
</dbReference>
<dbReference type="PANTHER" id="PTHR24223">
    <property type="entry name" value="ATP-BINDING CASSETTE SUB-FAMILY C"/>
    <property type="match status" value="1"/>
</dbReference>
<feature type="domain" description="ABC transporter" evidence="3">
    <location>
        <begin position="2"/>
        <end position="212"/>
    </location>
</feature>
<dbReference type="AlphaFoldDB" id="A0A2G9TC04"/>
<keyword evidence="2 4" id="KW-0067">ATP-binding</keyword>
<dbReference type="GO" id="GO:0042626">
    <property type="term" value="F:ATPase-coupled transmembrane transporter activity"/>
    <property type="evidence" value="ECO:0007669"/>
    <property type="project" value="TreeGrafter"/>
</dbReference>
<dbReference type="InterPro" id="IPR003593">
    <property type="entry name" value="AAA+_ATPase"/>
</dbReference>
<dbReference type="EMBL" id="KZ389240">
    <property type="protein sequence ID" value="PIO55072.1"/>
    <property type="molecule type" value="Genomic_DNA"/>
</dbReference>
<dbReference type="SMART" id="SM00382">
    <property type="entry name" value="AAA"/>
    <property type="match status" value="1"/>
</dbReference>
<dbReference type="InterPro" id="IPR027417">
    <property type="entry name" value="P-loop_NTPase"/>
</dbReference>
<proteinExistence type="predicted"/>
<dbReference type="Pfam" id="PF00005">
    <property type="entry name" value="ABC_tran"/>
    <property type="match status" value="1"/>
</dbReference>
<dbReference type="GO" id="GO:0005524">
    <property type="term" value="F:ATP binding"/>
    <property type="evidence" value="ECO:0007669"/>
    <property type="project" value="UniProtKB-KW"/>
</dbReference>
<dbReference type="InterPro" id="IPR050173">
    <property type="entry name" value="ABC_transporter_C-like"/>
</dbReference>
<protein>
    <submittedName>
        <fullName evidence="4">ABC transporter, ATP-binding protein</fullName>
    </submittedName>
</protein>
<dbReference type="SUPFAM" id="SSF52540">
    <property type="entry name" value="P-loop containing nucleoside triphosphate hydrolases"/>
    <property type="match status" value="1"/>
</dbReference>
<dbReference type="PROSITE" id="PS50893">
    <property type="entry name" value="ABC_TRANSPORTER_2"/>
    <property type="match status" value="1"/>
</dbReference>
<dbReference type="GO" id="GO:0016887">
    <property type="term" value="F:ATP hydrolysis activity"/>
    <property type="evidence" value="ECO:0007669"/>
    <property type="project" value="InterPro"/>
</dbReference>
<sequence>PDFIIDFQGKIIGISGDVGSGKSTLLLGLLGETKSLTECIGITQDSVSNGIGYVGQERWLYRGSVRENITAGKDFDPKLYDTILKITCLQRDINLMPGGDLYEISDNGATLSGGQRTRVALARALYQDNSMYLLDEPLASLDRGVADSIWVEAIEKRLRDRGCLVIVATHDQKVLARTDEVIVLGADGKVVKKGTPAEVIGSDIEVFGEDESESGCELELERIVLQEEERQ</sequence>
<dbReference type="GO" id="GO:0016020">
    <property type="term" value="C:membrane"/>
    <property type="evidence" value="ECO:0007669"/>
    <property type="project" value="TreeGrafter"/>
</dbReference>
<feature type="non-terminal residue" evidence="4">
    <location>
        <position position="231"/>
    </location>
</feature>
<dbReference type="Proteomes" id="UP000230423">
    <property type="component" value="Unassembled WGS sequence"/>
</dbReference>
<organism evidence="4 5">
    <name type="scientific">Teladorsagia circumcincta</name>
    <name type="common">Brown stomach worm</name>
    <name type="synonym">Ostertagia circumcincta</name>
    <dbReference type="NCBI Taxonomy" id="45464"/>
    <lineage>
        <taxon>Eukaryota</taxon>
        <taxon>Metazoa</taxon>
        <taxon>Ecdysozoa</taxon>
        <taxon>Nematoda</taxon>
        <taxon>Chromadorea</taxon>
        <taxon>Rhabditida</taxon>
        <taxon>Rhabditina</taxon>
        <taxon>Rhabditomorpha</taxon>
        <taxon>Strongyloidea</taxon>
        <taxon>Trichostrongylidae</taxon>
        <taxon>Teladorsagia</taxon>
    </lineage>
</organism>
<dbReference type="Gene3D" id="3.40.50.300">
    <property type="entry name" value="P-loop containing nucleotide triphosphate hydrolases"/>
    <property type="match status" value="1"/>
</dbReference>
<evidence type="ECO:0000256" key="1">
    <source>
        <dbReference type="ARBA" id="ARBA00022741"/>
    </source>
</evidence>